<dbReference type="PANTHER" id="PTHR31623:SF63">
    <property type="entry name" value="ACYLSUGAR ACYLTRANSFERASE 3"/>
    <property type="match status" value="1"/>
</dbReference>
<dbReference type="AlphaFoldDB" id="A0A2H5ABW6"/>
<evidence type="ECO:0000256" key="3">
    <source>
        <dbReference type="ARBA" id="ARBA00023315"/>
    </source>
</evidence>
<dbReference type="Pfam" id="PF02458">
    <property type="entry name" value="Transferase"/>
    <property type="match status" value="1"/>
</dbReference>
<protein>
    <submittedName>
        <fullName evidence="4">Acylsucrose acyltransferase 3</fullName>
    </submittedName>
</protein>
<keyword evidence="3 4" id="KW-0012">Acyltransferase</keyword>
<sequence length="430" mass="48499">MASSKMISRKMIKLLSPTPSSLRQHKLSFMDHINFPIHSPFAFFYPKIPQNYSNKISQILENSLSKVLSSYYPLAGKINNNYTYVDCNDTGAEYLNVRINCPMSQIINHPYNDAVDVVFPQDLPWSSSSLHRCPLVVQLSHFDCGGVAVSACTSHTIFDGYCLSKFINDWASTARNMDFKPSPKFNASTFFPLPSETNLSGTLPTTRPSQRHVSRLYNFSSSNLTRLKDIVTKESHVKNPTRIEVASALVHKCGVSMSMEKSGMFKPTLMNHTMNLRPPIPLNTMGNATSIILTTTMTEDEVKLPNFVAKLHKNKQQLRDKLKDMKEDMMPLYTIELGKNAMKIIDKDTHDVYLCSSMTNTGLHKIDFGWGEPVRVTLATHPNKNTFIFMDEQSGDGLNVLITMTKDDMLKFQSNKELLEFASPVVESTK</sequence>
<proteinExistence type="evidence at transcript level"/>
<dbReference type="GO" id="GO:0016746">
    <property type="term" value="F:acyltransferase activity"/>
    <property type="evidence" value="ECO:0007669"/>
    <property type="project" value="UniProtKB-KW"/>
</dbReference>
<name>A0A2H5ABW6_SOLPI</name>
<dbReference type="InterPro" id="IPR023213">
    <property type="entry name" value="CAT-like_dom_sf"/>
</dbReference>
<reference evidence="4" key="1">
    <citation type="journal article" date="2017" name="Nat. Commun.">
        <title>Evolution of a flipped pathway creates metabolic innovation in tomato trichomes through BAHD enzyme promiscuity.</title>
        <authorList>
            <person name="Fan P."/>
            <person name="Miller A.M."/>
            <person name="Liu X."/>
            <person name="Jones A.D."/>
            <person name="Last R.L."/>
        </authorList>
    </citation>
    <scope>NUCLEOTIDE SEQUENCE</scope>
</reference>
<dbReference type="Gene3D" id="3.30.559.10">
    <property type="entry name" value="Chloramphenicol acetyltransferase-like domain"/>
    <property type="match status" value="2"/>
</dbReference>
<evidence type="ECO:0000313" key="4">
    <source>
        <dbReference type="EMBL" id="AUG68795.1"/>
    </source>
</evidence>
<keyword evidence="2 4" id="KW-0808">Transferase</keyword>
<comment type="similarity">
    <text evidence="1">Belongs to the plant acyltransferase family.</text>
</comment>
<organism evidence="4">
    <name type="scientific">Solanum pimpinellifolium</name>
    <name type="common">Currant tomato</name>
    <name type="synonym">Lycopersicon pimpinellifolium</name>
    <dbReference type="NCBI Taxonomy" id="4084"/>
    <lineage>
        <taxon>Eukaryota</taxon>
        <taxon>Viridiplantae</taxon>
        <taxon>Streptophyta</taxon>
        <taxon>Embryophyta</taxon>
        <taxon>Tracheophyta</taxon>
        <taxon>Spermatophyta</taxon>
        <taxon>Magnoliopsida</taxon>
        <taxon>eudicotyledons</taxon>
        <taxon>Gunneridae</taxon>
        <taxon>Pentapetalae</taxon>
        <taxon>asterids</taxon>
        <taxon>lamiids</taxon>
        <taxon>Solanales</taxon>
        <taxon>Solanaceae</taxon>
        <taxon>Solanoideae</taxon>
        <taxon>Solaneae</taxon>
        <taxon>Solanum</taxon>
        <taxon>Solanum subgen. Lycopersicon</taxon>
    </lineage>
</organism>
<evidence type="ECO:0000256" key="1">
    <source>
        <dbReference type="ARBA" id="ARBA00009861"/>
    </source>
</evidence>
<evidence type="ECO:0000256" key="2">
    <source>
        <dbReference type="ARBA" id="ARBA00022679"/>
    </source>
</evidence>
<accession>A0A2H5ABW6</accession>
<dbReference type="PANTHER" id="PTHR31623">
    <property type="entry name" value="F21J9.9"/>
    <property type="match status" value="1"/>
</dbReference>
<dbReference type="EMBL" id="KY962612">
    <property type="protein sequence ID" value="AUG68795.1"/>
    <property type="molecule type" value="mRNA"/>
</dbReference>